<dbReference type="AlphaFoldDB" id="N8Z2U0"/>
<proteinExistence type="predicted"/>
<sequence>MKNQLKIAVMLVLSVLLVGCDNTPPSQQLIEFIAKFYNWMFAFGWLAFLFGLVKMYWRPQKGFMIVGASVIFLIAAYMAFYCAIIFDPRFTIKLVIPFLN</sequence>
<feature type="transmembrane region" description="Helical" evidence="1">
    <location>
        <begin position="64"/>
        <end position="86"/>
    </location>
</feature>
<comment type="caution">
    <text evidence="2">The sequence shown here is derived from an EMBL/GenBank/DDBJ whole genome shotgun (WGS) entry which is preliminary data.</text>
</comment>
<evidence type="ECO:0000313" key="3">
    <source>
        <dbReference type="Proteomes" id="UP000018440"/>
    </source>
</evidence>
<dbReference type="HOGENOM" id="CLU_2299622_0_0_6"/>
<keyword evidence="1" id="KW-0472">Membrane</keyword>
<keyword evidence="1" id="KW-1133">Transmembrane helix</keyword>
<organism evidence="2 3">
    <name type="scientific">Acinetobacter schindleri CIP 107287</name>
    <dbReference type="NCBI Taxonomy" id="1217988"/>
    <lineage>
        <taxon>Bacteria</taxon>
        <taxon>Pseudomonadati</taxon>
        <taxon>Pseudomonadota</taxon>
        <taxon>Gammaproteobacteria</taxon>
        <taxon>Moraxellales</taxon>
        <taxon>Moraxellaceae</taxon>
        <taxon>Acinetobacter</taxon>
    </lineage>
</organism>
<protein>
    <submittedName>
        <fullName evidence="2">Uncharacterized protein</fullName>
    </submittedName>
</protein>
<name>N8Z2U0_9GAMM</name>
<feature type="transmembrane region" description="Helical" evidence="1">
    <location>
        <begin position="36"/>
        <end position="57"/>
    </location>
</feature>
<reference evidence="2 3" key="1">
    <citation type="submission" date="2013-02" db="EMBL/GenBank/DDBJ databases">
        <title>The Genome Sequence of Acinetobacter schindleri CIP 107287.</title>
        <authorList>
            <consortium name="The Broad Institute Genome Sequencing Platform"/>
            <consortium name="The Broad Institute Genome Sequencing Center for Infectious Disease"/>
            <person name="Cerqueira G."/>
            <person name="Feldgarden M."/>
            <person name="Courvalin P."/>
            <person name="Perichon B."/>
            <person name="Grillot-Courvalin C."/>
            <person name="Clermont D."/>
            <person name="Rocha E."/>
            <person name="Yoon E.-J."/>
            <person name="Nemec A."/>
            <person name="Walker B."/>
            <person name="Young S.K."/>
            <person name="Zeng Q."/>
            <person name="Gargeya S."/>
            <person name="Fitzgerald M."/>
            <person name="Haas B."/>
            <person name="Abouelleil A."/>
            <person name="Alvarado L."/>
            <person name="Arachchi H.M."/>
            <person name="Berlin A.M."/>
            <person name="Chapman S.B."/>
            <person name="Dewar J."/>
            <person name="Goldberg J."/>
            <person name="Griggs A."/>
            <person name="Gujja S."/>
            <person name="Hansen M."/>
            <person name="Howarth C."/>
            <person name="Imamovic A."/>
            <person name="Larimer J."/>
            <person name="McCowan C."/>
            <person name="Murphy C."/>
            <person name="Neiman D."/>
            <person name="Pearson M."/>
            <person name="Priest M."/>
            <person name="Roberts A."/>
            <person name="Saif S."/>
            <person name="Shea T."/>
            <person name="Sisk P."/>
            <person name="Sykes S."/>
            <person name="Wortman J."/>
            <person name="Nusbaum C."/>
            <person name="Birren B."/>
        </authorList>
    </citation>
    <scope>NUCLEOTIDE SEQUENCE [LARGE SCALE GENOMIC DNA]</scope>
    <source>
        <strain evidence="2 3">CIP 107287</strain>
    </source>
</reference>
<dbReference type="EMBL" id="APPQ01000031">
    <property type="protein sequence ID" value="ENV43251.1"/>
    <property type="molecule type" value="Genomic_DNA"/>
</dbReference>
<accession>N8Z2U0</accession>
<keyword evidence="1" id="KW-0812">Transmembrane</keyword>
<evidence type="ECO:0000313" key="2">
    <source>
        <dbReference type="EMBL" id="ENV43251.1"/>
    </source>
</evidence>
<dbReference type="PROSITE" id="PS51257">
    <property type="entry name" value="PROKAR_LIPOPROTEIN"/>
    <property type="match status" value="1"/>
</dbReference>
<dbReference type="RefSeq" id="WP_004895512.1">
    <property type="nucleotide sequence ID" value="NZ_KB849578.1"/>
</dbReference>
<evidence type="ECO:0000256" key="1">
    <source>
        <dbReference type="SAM" id="Phobius"/>
    </source>
</evidence>
<gene>
    <name evidence="2" type="ORF">F955_02798</name>
</gene>
<dbReference type="Proteomes" id="UP000018440">
    <property type="component" value="Unassembled WGS sequence"/>
</dbReference>